<feature type="compositionally biased region" description="Low complexity" evidence="1">
    <location>
        <begin position="425"/>
        <end position="436"/>
    </location>
</feature>
<dbReference type="EMBL" id="KB206697">
    <property type="protein sequence ID" value="ELP88797.1"/>
    <property type="molecule type" value="Genomic_DNA"/>
</dbReference>
<evidence type="ECO:0000256" key="1">
    <source>
        <dbReference type="SAM" id="MobiDB-lite"/>
    </source>
</evidence>
<dbReference type="VEuPathDB" id="AmoebaDB:EIN_438070"/>
<feature type="region of interest" description="Disordered" evidence="1">
    <location>
        <begin position="421"/>
        <end position="442"/>
    </location>
</feature>
<proteinExistence type="predicted"/>
<keyword evidence="3" id="KW-1185">Reference proteome</keyword>
<feature type="compositionally biased region" description="Basic and acidic residues" evidence="1">
    <location>
        <begin position="465"/>
        <end position="482"/>
    </location>
</feature>
<feature type="non-terminal residue" evidence="2">
    <location>
        <position position="635"/>
    </location>
</feature>
<dbReference type="GeneID" id="14887770"/>
<reference evidence="2 3" key="1">
    <citation type="submission" date="2012-10" db="EMBL/GenBank/DDBJ databases">
        <authorList>
            <person name="Zafar N."/>
            <person name="Inman J."/>
            <person name="Hall N."/>
            <person name="Lorenzi H."/>
            <person name="Caler E."/>
        </authorList>
    </citation>
    <scope>NUCLEOTIDE SEQUENCE [LARGE SCALE GENOMIC DNA]</scope>
    <source>
        <strain evidence="2 3">IP1</strain>
    </source>
</reference>
<dbReference type="KEGG" id="eiv:EIN_438070"/>
<evidence type="ECO:0000313" key="2">
    <source>
        <dbReference type="EMBL" id="ELP88797.1"/>
    </source>
</evidence>
<dbReference type="RefSeq" id="XP_004255568.1">
    <property type="nucleotide sequence ID" value="XM_004255520.1"/>
</dbReference>
<gene>
    <name evidence="2" type="ORF">EIN_438070</name>
</gene>
<protein>
    <recommendedName>
        <fullName evidence="4">TLDc domain-containing protein</fullName>
    </recommendedName>
</protein>
<name>A0A0A1U3L6_ENTIV</name>
<sequence length="635" mass="73338">MGDPFEYFKDNIPNLNERLVTLQRTIVEHVTSQPLLFPDNINKLSLNDQITELNKCLDLEVAREDKFNKMKLEVTLTYAALEDLFELMKATKEKCDSEGKMIEDFRNAILKMLIDKERCRLDKEIKTNTFRKSQLQVEFRERENEIKRKMSMKVVEPQHAATFKTIPQSSKPIPQPKNMNTIEVTTQLEGNAKTGSVNTDTSETIDSPEIILEEQKKKTQRFEKRRIFKRSRNDKEKIRVLEKSQIDVEKNKELDNPIKLETVQEKDEKCNETKNEIKHEVIPFPKIEHDGIYDKILMKQQPQNDIKNRTTDTEGKSKPTELISKEINDRLKNQSDIIEMKSETINTPNNLINTVDVLNAAEKNTPKRNEKFEEFDNLPKDEEKTKLHTAPVLIEEKLKDTSETSFADKDELLYFDSNMYEGTKKTSNSTTNSSESVSKKHNLVIRIPSSKPLLIASPKPTQTSRTEKSEKPKMSRSVRTSEGKYDENFLSAKEKQKISEYCGEALGKVFYDSQINPCGRGSKTFFLRATECGNGFVIVIDDIKGNRFGAAIFSRILHIAEPVKDKRAFLFTLRTKDEIGETTEKVEFFRIKANKAEYAFYVGTLQGKRLFDIGDGDIMLLKREKGKLMVYCEQN</sequence>
<evidence type="ECO:0000313" key="3">
    <source>
        <dbReference type="Proteomes" id="UP000014680"/>
    </source>
</evidence>
<dbReference type="AlphaFoldDB" id="A0A0A1U3L6"/>
<organism evidence="2 3">
    <name type="scientific">Entamoeba invadens IP1</name>
    <dbReference type="NCBI Taxonomy" id="370355"/>
    <lineage>
        <taxon>Eukaryota</taxon>
        <taxon>Amoebozoa</taxon>
        <taxon>Evosea</taxon>
        <taxon>Archamoebae</taxon>
        <taxon>Mastigamoebida</taxon>
        <taxon>Entamoebidae</taxon>
        <taxon>Entamoeba</taxon>
    </lineage>
</organism>
<feature type="region of interest" description="Disordered" evidence="1">
    <location>
        <begin position="454"/>
        <end position="482"/>
    </location>
</feature>
<accession>A0A0A1U3L6</accession>
<evidence type="ECO:0008006" key="4">
    <source>
        <dbReference type="Google" id="ProtNLM"/>
    </source>
</evidence>
<dbReference type="Proteomes" id="UP000014680">
    <property type="component" value="Unassembled WGS sequence"/>
</dbReference>